<protein>
    <recommendedName>
        <fullName evidence="5">Ig-like domain-containing protein</fullName>
    </recommendedName>
</protein>
<keyword evidence="4" id="KW-1185">Reference proteome</keyword>
<evidence type="ECO:0000313" key="3">
    <source>
        <dbReference type="EMBL" id="RUS70920.1"/>
    </source>
</evidence>
<sequence length="312" mass="35536">MKSVGILVLVICVFLCFEFEESTYSALSVLTHCLNSNESVVLMDPFSNEDNTSDYLKFTWYYRKDESGSFAVIMEKMKNKTPSVWTQGWNLFGENGLELQYPTYAHTGMYRAVKERQSKETETSDINLIIAEAPTLKTERLTLTNWVDDKTKRIILTCGTIDSRGIPPVDIFLMIFPGGILNSNYQDGNQTISLYKVSTSDVVNITKVSEKYVFTTRYLCRLKESPAKNCIPQSELPKWADEYIEENIIFKSKHIDEEPLDETNILLMATTICVVATLVVAYVLYAVMSPEKKKKSNRLSKGTLSHFLKQPT</sequence>
<dbReference type="OrthoDB" id="6092848at2759"/>
<gene>
    <name evidence="3" type="ORF">EGW08_021322</name>
</gene>
<dbReference type="EMBL" id="RQTK01001306">
    <property type="protein sequence ID" value="RUS70920.1"/>
    <property type="molecule type" value="Genomic_DNA"/>
</dbReference>
<evidence type="ECO:0008006" key="5">
    <source>
        <dbReference type="Google" id="ProtNLM"/>
    </source>
</evidence>
<keyword evidence="1" id="KW-0812">Transmembrane</keyword>
<keyword evidence="2" id="KW-0732">Signal</keyword>
<organism evidence="3 4">
    <name type="scientific">Elysia chlorotica</name>
    <name type="common">Eastern emerald elysia</name>
    <name type="synonym">Sea slug</name>
    <dbReference type="NCBI Taxonomy" id="188477"/>
    <lineage>
        <taxon>Eukaryota</taxon>
        <taxon>Metazoa</taxon>
        <taxon>Spiralia</taxon>
        <taxon>Lophotrochozoa</taxon>
        <taxon>Mollusca</taxon>
        <taxon>Gastropoda</taxon>
        <taxon>Heterobranchia</taxon>
        <taxon>Euthyneura</taxon>
        <taxon>Panpulmonata</taxon>
        <taxon>Sacoglossa</taxon>
        <taxon>Placobranchoidea</taxon>
        <taxon>Plakobranchidae</taxon>
        <taxon>Elysia</taxon>
    </lineage>
</organism>
<comment type="caution">
    <text evidence="3">The sequence shown here is derived from an EMBL/GenBank/DDBJ whole genome shotgun (WGS) entry which is preliminary data.</text>
</comment>
<keyword evidence="1" id="KW-0472">Membrane</keyword>
<keyword evidence="1" id="KW-1133">Transmembrane helix</keyword>
<evidence type="ECO:0000256" key="1">
    <source>
        <dbReference type="SAM" id="Phobius"/>
    </source>
</evidence>
<evidence type="ECO:0000313" key="4">
    <source>
        <dbReference type="Proteomes" id="UP000271974"/>
    </source>
</evidence>
<feature type="transmembrane region" description="Helical" evidence="1">
    <location>
        <begin position="265"/>
        <end position="288"/>
    </location>
</feature>
<accession>A0A3S0Z554</accession>
<feature type="signal peptide" evidence="2">
    <location>
        <begin position="1"/>
        <end position="25"/>
    </location>
</feature>
<feature type="chain" id="PRO_5018689784" description="Ig-like domain-containing protein" evidence="2">
    <location>
        <begin position="26"/>
        <end position="312"/>
    </location>
</feature>
<evidence type="ECO:0000256" key="2">
    <source>
        <dbReference type="SAM" id="SignalP"/>
    </source>
</evidence>
<proteinExistence type="predicted"/>
<name>A0A3S0Z554_ELYCH</name>
<reference evidence="3 4" key="1">
    <citation type="submission" date="2019-01" db="EMBL/GenBank/DDBJ databases">
        <title>A draft genome assembly of the solar-powered sea slug Elysia chlorotica.</title>
        <authorList>
            <person name="Cai H."/>
            <person name="Li Q."/>
            <person name="Fang X."/>
            <person name="Li J."/>
            <person name="Curtis N.E."/>
            <person name="Altenburger A."/>
            <person name="Shibata T."/>
            <person name="Feng M."/>
            <person name="Maeda T."/>
            <person name="Schwartz J.A."/>
            <person name="Shigenobu S."/>
            <person name="Lundholm N."/>
            <person name="Nishiyama T."/>
            <person name="Yang H."/>
            <person name="Hasebe M."/>
            <person name="Li S."/>
            <person name="Pierce S.K."/>
            <person name="Wang J."/>
        </authorList>
    </citation>
    <scope>NUCLEOTIDE SEQUENCE [LARGE SCALE GENOMIC DNA]</scope>
    <source>
        <strain evidence="3">EC2010</strain>
        <tissue evidence="3">Whole organism of an adult</tissue>
    </source>
</reference>
<dbReference type="AlphaFoldDB" id="A0A3S0Z554"/>
<dbReference type="Proteomes" id="UP000271974">
    <property type="component" value="Unassembled WGS sequence"/>
</dbReference>